<dbReference type="InterPro" id="IPR004358">
    <property type="entry name" value="Sig_transdc_His_kin-like_C"/>
</dbReference>
<dbReference type="Gene3D" id="3.30.565.10">
    <property type="entry name" value="Histidine kinase-like ATPase, C-terminal domain"/>
    <property type="match status" value="1"/>
</dbReference>
<dbReference type="EC" id="2.7.13.3" evidence="3"/>
<dbReference type="InterPro" id="IPR036890">
    <property type="entry name" value="HATPase_C_sf"/>
</dbReference>
<evidence type="ECO:0000256" key="14">
    <source>
        <dbReference type="SAM" id="Phobius"/>
    </source>
</evidence>
<dbReference type="SUPFAM" id="SSF47384">
    <property type="entry name" value="Homodimeric domain of signal transducing histidine kinase"/>
    <property type="match status" value="1"/>
</dbReference>
<evidence type="ECO:0000313" key="17">
    <source>
        <dbReference type="EMBL" id="GEN86805.1"/>
    </source>
</evidence>
<keyword evidence="8" id="KW-0547">Nucleotide-binding</keyword>
<dbReference type="RefSeq" id="WP_186813579.1">
    <property type="nucleotide sequence ID" value="NZ_BJYM01000005.1"/>
</dbReference>
<evidence type="ECO:0000256" key="9">
    <source>
        <dbReference type="ARBA" id="ARBA00022777"/>
    </source>
</evidence>
<name>A0A511ZH82_9BACI</name>
<feature type="domain" description="HAMP" evidence="16">
    <location>
        <begin position="189"/>
        <end position="242"/>
    </location>
</feature>
<evidence type="ECO:0000256" key="3">
    <source>
        <dbReference type="ARBA" id="ARBA00012438"/>
    </source>
</evidence>
<dbReference type="PROSITE" id="PS50109">
    <property type="entry name" value="HIS_KIN"/>
    <property type="match status" value="1"/>
</dbReference>
<dbReference type="GO" id="GO:0000155">
    <property type="term" value="F:phosphorelay sensor kinase activity"/>
    <property type="evidence" value="ECO:0007669"/>
    <property type="project" value="InterPro"/>
</dbReference>
<dbReference type="PROSITE" id="PS50885">
    <property type="entry name" value="HAMP"/>
    <property type="match status" value="1"/>
</dbReference>
<comment type="catalytic activity">
    <reaction evidence="1">
        <text>ATP + protein L-histidine = ADP + protein N-phospho-L-histidine.</text>
        <dbReference type="EC" id="2.7.13.3"/>
    </reaction>
</comment>
<keyword evidence="12" id="KW-0902">Two-component regulatory system</keyword>
<dbReference type="EMBL" id="BJYM01000005">
    <property type="protein sequence ID" value="GEN86805.1"/>
    <property type="molecule type" value="Genomic_DNA"/>
</dbReference>
<evidence type="ECO:0000256" key="5">
    <source>
        <dbReference type="ARBA" id="ARBA00022553"/>
    </source>
</evidence>
<evidence type="ECO:0000256" key="7">
    <source>
        <dbReference type="ARBA" id="ARBA00022692"/>
    </source>
</evidence>
<dbReference type="SUPFAM" id="SSF55874">
    <property type="entry name" value="ATPase domain of HSP90 chaperone/DNA topoisomerase II/histidine kinase"/>
    <property type="match status" value="1"/>
</dbReference>
<gene>
    <name evidence="17" type="ORF">OSO01_15440</name>
</gene>
<dbReference type="Gene3D" id="6.10.340.10">
    <property type="match status" value="1"/>
</dbReference>
<protein>
    <recommendedName>
        <fullName evidence="3">histidine kinase</fullName>
        <ecNumber evidence="3">2.7.13.3</ecNumber>
    </recommendedName>
</protein>
<evidence type="ECO:0000256" key="6">
    <source>
        <dbReference type="ARBA" id="ARBA00022679"/>
    </source>
</evidence>
<dbReference type="CDD" id="cd00082">
    <property type="entry name" value="HisKA"/>
    <property type="match status" value="1"/>
</dbReference>
<evidence type="ECO:0000256" key="1">
    <source>
        <dbReference type="ARBA" id="ARBA00000085"/>
    </source>
</evidence>
<comment type="subcellular location">
    <subcellularLocation>
        <location evidence="2">Cell membrane</location>
        <topology evidence="2">Multi-pass membrane protein</topology>
    </subcellularLocation>
</comment>
<organism evidence="17 18">
    <name type="scientific">Oceanobacillus sojae</name>
    <dbReference type="NCBI Taxonomy" id="582851"/>
    <lineage>
        <taxon>Bacteria</taxon>
        <taxon>Bacillati</taxon>
        <taxon>Bacillota</taxon>
        <taxon>Bacilli</taxon>
        <taxon>Bacillales</taxon>
        <taxon>Bacillaceae</taxon>
        <taxon>Oceanobacillus</taxon>
    </lineage>
</organism>
<dbReference type="PANTHER" id="PTHR45528">
    <property type="entry name" value="SENSOR HISTIDINE KINASE CPXA"/>
    <property type="match status" value="1"/>
</dbReference>
<evidence type="ECO:0000256" key="10">
    <source>
        <dbReference type="ARBA" id="ARBA00022840"/>
    </source>
</evidence>
<dbReference type="InterPro" id="IPR036097">
    <property type="entry name" value="HisK_dim/P_sf"/>
</dbReference>
<dbReference type="Proteomes" id="UP000321558">
    <property type="component" value="Unassembled WGS sequence"/>
</dbReference>
<keyword evidence="9 17" id="KW-0418">Kinase</keyword>
<feature type="transmembrane region" description="Helical" evidence="14">
    <location>
        <begin position="159"/>
        <end position="183"/>
    </location>
</feature>
<keyword evidence="13 14" id="KW-0472">Membrane</keyword>
<dbReference type="PRINTS" id="PR00344">
    <property type="entry name" value="BCTRLSENSOR"/>
</dbReference>
<proteinExistence type="predicted"/>
<sequence>MLALRKQLSRHFYHIMLFSILATLLTWILGFLLFTIINQNKTLNPANYYESQIPEMVDKVNAQDDILNPDNQAMLDKIIPLEGLDYQIVNAEGQIQYGSMSERYLTSREDVFTQLNKNIYDNNRIVVYYPIFDSGQNFLGAAGFRYQLSVISANAESRMLLFSLFIFAIITPFVYIFLCTFIIGRRWAKRMKEPFNEIIAGAGKIEKQDLNFTMHNQSNIKELHQLVAAFDKMKTALKEALEKQWGMEEERREMVAAVAHDLKTPLTIIQGHAEGILESNHELPKRITQYLQTILLNCQRSIRLIQELNDVSSYENTEFYLETEPVNPEVLIQNKMNEFRQLCHAQNIELRASIHNPEGNQDLFYLDPFRINQMLDNILINSLRYTKERGTITWETYISEKELKFIIADSGPGFSKENQVKLFKKFFREDKARNSADGHSGLGLFIAKAIAEQHHGKISANNHPEGGAVFTVTICNMKYK</sequence>
<dbReference type="InterPro" id="IPR003594">
    <property type="entry name" value="HATPase_dom"/>
</dbReference>
<keyword evidence="5" id="KW-0597">Phosphoprotein</keyword>
<evidence type="ECO:0000256" key="12">
    <source>
        <dbReference type="ARBA" id="ARBA00023012"/>
    </source>
</evidence>
<keyword evidence="6" id="KW-0808">Transferase</keyword>
<dbReference type="InterPro" id="IPR050398">
    <property type="entry name" value="HssS/ArlS-like"/>
</dbReference>
<dbReference type="GO" id="GO:0005886">
    <property type="term" value="C:plasma membrane"/>
    <property type="evidence" value="ECO:0007669"/>
    <property type="project" value="UniProtKB-SubCell"/>
</dbReference>
<feature type="transmembrane region" description="Helical" evidence="14">
    <location>
        <begin position="12"/>
        <end position="37"/>
    </location>
</feature>
<dbReference type="InterPro" id="IPR005467">
    <property type="entry name" value="His_kinase_dom"/>
</dbReference>
<accession>A0A511ZH82</accession>
<dbReference type="SMART" id="SM00388">
    <property type="entry name" value="HisKA"/>
    <property type="match status" value="1"/>
</dbReference>
<evidence type="ECO:0000256" key="8">
    <source>
        <dbReference type="ARBA" id="ARBA00022741"/>
    </source>
</evidence>
<dbReference type="Pfam" id="PF00512">
    <property type="entry name" value="HisKA"/>
    <property type="match status" value="1"/>
</dbReference>
<keyword evidence="11 14" id="KW-1133">Transmembrane helix</keyword>
<dbReference type="AlphaFoldDB" id="A0A511ZH82"/>
<reference evidence="17 18" key="1">
    <citation type="submission" date="2019-07" db="EMBL/GenBank/DDBJ databases">
        <title>Whole genome shotgun sequence of Oceanobacillus sojae NBRC 105379.</title>
        <authorList>
            <person name="Hosoyama A."/>
            <person name="Uohara A."/>
            <person name="Ohji S."/>
            <person name="Ichikawa N."/>
        </authorList>
    </citation>
    <scope>NUCLEOTIDE SEQUENCE [LARGE SCALE GENOMIC DNA]</scope>
    <source>
        <strain evidence="17 18">NBRC 105379</strain>
    </source>
</reference>
<evidence type="ECO:0000256" key="11">
    <source>
        <dbReference type="ARBA" id="ARBA00022989"/>
    </source>
</evidence>
<evidence type="ECO:0000259" key="15">
    <source>
        <dbReference type="PROSITE" id="PS50109"/>
    </source>
</evidence>
<evidence type="ECO:0000313" key="18">
    <source>
        <dbReference type="Proteomes" id="UP000321558"/>
    </source>
</evidence>
<evidence type="ECO:0000259" key="16">
    <source>
        <dbReference type="PROSITE" id="PS50885"/>
    </source>
</evidence>
<feature type="domain" description="Histidine kinase" evidence="15">
    <location>
        <begin position="257"/>
        <end position="478"/>
    </location>
</feature>
<evidence type="ECO:0000256" key="13">
    <source>
        <dbReference type="ARBA" id="ARBA00023136"/>
    </source>
</evidence>
<keyword evidence="10" id="KW-0067">ATP-binding</keyword>
<dbReference type="SMART" id="SM00304">
    <property type="entry name" value="HAMP"/>
    <property type="match status" value="1"/>
</dbReference>
<dbReference type="PANTHER" id="PTHR45528:SF1">
    <property type="entry name" value="SENSOR HISTIDINE KINASE CPXA"/>
    <property type="match status" value="1"/>
</dbReference>
<dbReference type="GO" id="GO:0005524">
    <property type="term" value="F:ATP binding"/>
    <property type="evidence" value="ECO:0007669"/>
    <property type="project" value="UniProtKB-KW"/>
</dbReference>
<keyword evidence="4" id="KW-1003">Cell membrane</keyword>
<keyword evidence="7 14" id="KW-0812">Transmembrane</keyword>
<dbReference type="Gene3D" id="1.10.287.130">
    <property type="match status" value="1"/>
</dbReference>
<evidence type="ECO:0000256" key="2">
    <source>
        <dbReference type="ARBA" id="ARBA00004651"/>
    </source>
</evidence>
<keyword evidence="18" id="KW-1185">Reference proteome</keyword>
<dbReference type="Pfam" id="PF02518">
    <property type="entry name" value="HATPase_c"/>
    <property type="match status" value="1"/>
</dbReference>
<evidence type="ECO:0000256" key="4">
    <source>
        <dbReference type="ARBA" id="ARBA00022475"/>
    </source>
</evidence>
<dbReference type="STRING" id="582851.GCA_900162665_03264"/>
<comment type="caution">
    <text evidence="17">The sequence shown here is derived from an EMBL/GenBank/DDBJ whole genome shotgun (WGS) entry which is preliminary data.</text>
</comment>
<dbReference type="SMART" id="SM00387">
    <property type="entry name" value="HATPase_c"/>
    <property type="match status" value="1"/>
</dbReference>
<dbReference type="InterPro" id="IPR003660">
    <property type="entry name" value="HAMP_dom"/>
</dbReference>
<dbReference type="InterPro" id="IPR003661">
    <property type="entry name" value="HisK_dim/P_dom"/>
</dbReference>